<feature type="region of interest" description="Disordered" evidence="1">
    <location>
        <begin position="79"/>
        <end position="103"/>
    </location>
</feature>
<dbReference type="AlphaFoldDB" id="A0AAD3XQM5"/>
<gene>
    <name evidence="2" type="ORF">Nepgr_014742</name>
</gene>
<comment type="caution">
    <text evidence="2">The sequence shown here is derived from an EMBL/GenBank/DDBJ whole genome shotgun (WGS) entry which is preliminary data.</text>
</comment>
<evidence type="ECO:0000313" key="3">
    <source>
        <dbReference type="Proteomes" id="UP001279734"/>
    </source>
</evidence>
<protein>
    <submittedName>
        <fullName evidence="2">Uncharacterized protein</fullName>
    </submittedName>
</protein>
<accession>A0AAD3XQM5</accession>
<reference evidence="2" key="1">
    <citation type="submission" date="2023-05" db="EMBL/GenBank/DDBJ databases">
        <title>Nepenthes gracilis genome sequencing.</title>
        <authorList>
            <person name="Fukushima K."/>
        </authorList>
    </citation>
    <scope>NUCLEOTIDE SEQUENCE</scope>
    <source>
        <strain evidence="2">SING2019-196</strain>
    </source>
</reference>
<organism evidence="2 3">
    <name type="scientific">Nepenthes gracilis</name>
    <name type="common">Slender pitcher plant</name>
    <dbReference type="NCBI Taxonomy" id="150966"/>
    <lineage>
        <taxon>Eukaryota</taxon>
        <taxon>Viridiplantae</taxon>
        <taxon>Streptophyta</taxon>
        <taxon>Embryophyta</taxon>
        <taxon>Tracheophyta</taxon>
        <taxon>Spermatophyta</taxon>
        <taxon>Magnoliopsida</taxon>
        <taxon>eudicotyledons</taxon>
        <taxon>Gunneridae</taxon>
        <taxon>Pentapetalae</taxon>
        <taxon>Caryophyllales</taxon>
        <taxon>Nepenthaceae</taxon>
        <taxon>Nepenthes</taxon>
    </lineage>
</organism>
<dbReference type="EMBL" id="BSYO01000012">
    <property type="protein sequence ID" value="GMH12901.1"/>
    <property type="molecule type" value="Genomic_DNA"/>
</dbReference>
<evidence type="ECO:0000256" key="1">
    <source>
        <dbReference type="SAM" id="MobiDB-lite"/>
    </source>
</evidence>
<name>A0AAD3XQM5_NEPGR</name>
<sequence length="103" mass="11316">MPTNHQSQYSQLVKAICSKINAHQHMASATKKASCSIGPKFNTASSRTTSKCSNNRQARLHQQGNMQQQLFTISSVRSTNQLTSKQHHKAAAPNITSSRNGSY</sequence>
<dbReference type="Proteomes" id="UP001279734">
    <property type="component" value="Unassembled WGS sequence"/>
</dbReference>
<keyword evidence="3" id="KW-1185">Reference proteome</keyword>
<feature type="compositionally biased region" description="Polar residues" evidence="1">
    <location>
        <begin position="94"/>
        <end position="103"/>
    </location>
</feature>
<proteinExistence type="predicted"/>
<evidence type="ECO:0000313" key="2">
    <source>
        <dbReference type="EMBL" id="GMH12901.1"/>
    </source>
</evidence>